<dbReference type="Pfam" id="PF16220">
    <property type="entry name" value="DUF4880"/>
    <property type="match status" value="1"/>
</dbReference>
<dbReference type="EMBL" id="UNOZ01000035">
    <property type="protein sequence ID" value="SYX92594.1"/>
    <property type="molecule type" value="Genomic_DNA"/>
</dbReference>
<dbReference type="PANTHER" id="PTHR30273">
    <property type="entry name" value="PERIPLASMIC SIGNAL SENSOR AND SIGMA FACTOR ACTIVATOR FECR-RELATED"/>
    <property type="match status" value="1"/>
</dbReference>
<accession>A0A383S141</accession>
<keyword evidence="4" id="KW-1185">Reference proteome</keyword>
<dbReference type="InterPro" id="IPR032623">
    <property type="entry name" value="FecR_N"/>
</dbReference>
<organism evidence="3 4">
    <name type="scientific">Pseudomonas reidholzensis</name>
    <dbReference type="NCBI Taxonomy" id="1785162"/>
    <lineage>
        <taxon>Bacteria</taxon>
        <taxon>Pseudomonadati</taxon>
        <taxon>Pseudomonadota</taxon>
        <taxon>Gammaproteobacteria</taxon>
        <taxon>Pseudomonadales</taxon>
        <taxon>Pseudomonadaceae</taxon>
        <taxon>Pseudomonas</taxon>
    </lineage>
</organism>
<dbReference type="PANTHER" id="PTHR30273:SF2">
    <property type="entry name" value="PROTEIN FECR"/>
    <property type="match status" value="1"/>
</dbReference>
<feature type="domain" description="FecR protein" evidence="1">
    <location>
        <begin position="107"/>
        <end position="195"/>
    </location>
</feature>
<dbReference type="Pfam" id="PF04773">
    <property type="entry name" value="FecR"/>
    <property type="match status" value="1"/>
</dbReference>
<dbReference type="AlphaFoldDB" id="A0A383S141"/>
<name>A0A383S141_9PSED</name>
<protein>
    <submittedName>
        <fullName evidence="3">Protein FecR</fullName>
    </submittedName>
</protein>
<evidence type="ECO:0000259" key="1">
    <source>
        <dbReference type="Pfam" id="PF04773"/>
    </source>
</evidence>
<dbReference type="InterPro" id="IPR012373">
    <property type="entry name" value="Ferrdict_sens_TM"/>
</dbReference>
<dbReference type="PIRSF" id="PIRSF018266">
    <property type="entry name" value="FecR"/>
    <property type="match status" value="1"/>
</dbReference>
<evidence type="ECO:0000259" key="2">
    <source>
        <dbReference type="Pfam" id="PF16220"/>
    </source>
</evidence>
<evidence type="ECO:0000313" key="3">
    <source>
        <dbReference type="EMBL" id="SYX92594.1"/>
    </source>
</evidence>
<dbReference type="RefSeq" id="WP_119145975.1">
    <property type="nucleotide sequence ID" value="NZ_CBCSFL010000010.1"/>
</dbReference>
<dbReference type="GO" id="GO:0016989">
    <property type="term" value="F:sigma factor antagonist activity"/>
    <property type="evidence" value="ECO:0007669"/>
    <property type="project" value="TreeGrafter"/>
</dbReference>
<sequence length="319" mass="35067">MSVSPALLREAAQWLVRLDDQPSAQDREAFAAWLAAGPEHREAFEHLQGALAPLQVLHHAPARSALIALKQQPRSARTLKALALVALLTLPVGLALQQYPPAYLLADIRTASGEWSTRQLPDGSQLRLDGRSAVDLDFDSASRTLHLRQGEILVEVAKDPARPFRVVTEHGSVRALGTRFVVERLAGQTRLAMIESSTEVDSGGQRVVVPAGQELRFDSHGPGAPQPIDGEGLQQAWQQHQLLVREQPLSEVLQRLARNHRGYLSFDRQALAALKVTAVLPADDSERALRLLARSVPIRIEHYTPWLTRVSVLPPSAPR</sequence>
<dbReference type="Proteomes" id="UP000263595">
    <property type="component" value="Unassembled WGS sequence"/>
</dbReference>
<dbReference type="InterPro" id="IPR006860">
    <property type="entry name" value="FecR"/>
</dbReference>
<proteinExistence type="predicted"/>
<dbReference type="OrthoDB" id="1099576at2"/>
<evidence type="ECO:0000313" key="4">
    <source>
        <dbReference type="Proteomes" id="UP000263595"/>
    </source>
</evidence>
<dbReference type="Gene3D" id="2.60.120.1440">
    <property type="match status" value="1"/>
</dbReference>
<feature type="domain" description="FecR N-terminal" evidence="2">
    <location>
        <begin position="9"/>
        <end position="48"/>
    </location>
</feature>
<gene>
    <name evidence="3" type="primary">fecR5</name>
    <name evidence="3" type="ORF">CCOS865_04884</name>
</gene>
<reference evidence="4" key="1">
    <citation type="submission" date="2018-08" db="EMBL/GenBank/DDBJ databases">
        <authorList>
            <person name="Blom J."/>
        </authorList>
    </citation>
    <scope>NUCLEOTIDE SEQUENCE [LARGE SCALE GENOMIC DNA]</scope>
    <source>
        <strain evidence="4">CCOS 865</strain>
    </source>
</reference>